<evidence type="ECO:0000256" key="1">
    <source>
        <dbReference type="SAM" id="SignalP"/>
    </source>
</evidence>
<dbReference type="OrthoDB" id="9846830at2"/>
<evidence type="ECO:0000313" key="3">
    <source>
        <dbReference type="Proteomes" id="UP000002215"/>
    </source>
</evidence>
<protein>
    <submittedName>
        <fullName evidence="2">Uncharacterized protein</fullName>
    </submittedName>
</protein>
<sequence>MRFVAVSLSLTGLFLFLPACDKNDDQSASEKGSEGRVVLYSNTGSGWTNCHDQQTYEHVLNTTLSDGVCFFRISNDTYYRQLTKISLT</sequence>
<organism evidence="2 3">
    <name type="scientific">Chitinophaga pinensis (strain ATCC 43595 / DSM 2588 / LMG 13176 / NBRC 15968 / NCIMB 11800 / UQM 2034)</name>
    <dbReference type="NCBI Taxonomy" id="485918"/>
    <lineage>
        <taxon>Bacteria</taxon>
        <taxon>Pseudomonadati</taxon>
        <taxon>Bacteroidota</taxon>
        <taxon>Chitinophagia</taxon>
        <taxon>Chitinophagales</taxon>
        <taxon>Chitinophagaceae</taxon>
        <taxon>Chitinophaga</taxon>
    </lineage>
</organism>
<dbReference type="EMBL" id="CP001699">
    <property type="protein sequence ID" value="ACU58783.1"/>
    <property type="molecule type" value="Genomic_DNA"/>
</dbReference>
<name>A0A979G1E4_CHIPD</name>
<accession>A0A979G1E4</accession>
<dbReference type="KEGG" id="cpi:Cpin_1285"/>
<dbReference type="AlphaFoldDB" id="A0A979G1E4"/>
<keyword evidence="1" id="KW-0732">Signal</keyword>
<gene>
    <name evidence="2" type="ordered locus">Cpin_1285</name>
</gene>
<feature type="signal peptide" evidence="1">
    <location>
        <begin position="1"/>
        <end position="21"/>
    </location>
</feature>
<proteinExistence type="predicted"/>
<reference evidence="3" key="1">
    <citation type="submission" date="2009-08" db="EMBL/GenBank/DDBJ databases">
        <title>The complete genome of Chitinophaga pinensis DSM 2588.</title>
        <authorList>
            <consortium name="US DOE Joint Genome Institute (JGI-PGF)"/>
            <person name="Lucas S."/>
            <person name="Copeland A."/>
            <person name="Lapidus A."/>
            <person name="Glavina del Rio T."/>
            <person name="Dalin E."/>
            <person name="Tice H."/>
            <person name="Bruce D."/>
            <person name="Goodwin L."/>
            <person name="Pitluck S."/>
            <person name="Kyrpides N."/>
            <person name="Mavromatis K."/>
            <person name="Ivanova N."/>
            <person name="Mikhailova N."/>
            <person name="Sims D."/>
            <person name="Meinche L."/>
            <person name="Brettin T."/>
            <person name="Detter J.C."/>
            <person name="Han C."/>
            <person name="Larimer F."/>
            <person name="Land M."/>
            <person name="Hauser L."/>
            <person name="Markowitz V."/>
            <person name="Cheng J.-F."/>
            <person name="Hugenholtz P."/>
            <person name="Woyke T."/>
            <person name="Wu D."/>
            <person name="Spring S."/>
            <person name="Klenk H.-P."/>
            <person name="Eisen J.A."/>
        </authorList>
    </citation>
    <scope>NUCLEOTIDE SEQUENCE [LARGE SCALE GENOMIC DNA]</scope>
    <source>
        <strain evidence="3">ATCC 43595 / DSM 2588 / LMG 13176 / NBRC 15968 / NCIMB 11800 / UQM 2034</strain>
    </source>
</reference>
<evidence type="ECO:0000313" key="2">
    <source>
        <dbReference type="EMBL" id="ACU58783.1"/>
    </source>
</evidence>
<dbReference type="Proteomes" id="UP000002215">
    <property type="component" value="Chromosome"/>
</dbReference>
<feature type="chain" id="PRO_5036964023" evidence="1">
    <location>
        <begin position="22"/>
        <end position="88"/>
    </location>
</feature>
<reference evidence="2 3" key="2">
    <citation type="journal article" date="2010" name="Stand. Genomic Sci.">
        <title>Complete genome sequence of Chitinophaga pinensis type strain (UQM 2034).</title>
        <authorList>
            <person name="Glavina Del Rio T."/>
            <person name="Abt B."/>
            <person name="Spring S."/>
            <person name="Lapidus A."/>
            <person name="Nolan M."/>
            <person name="Tice H."/>
            <person name="Copeland A."/>
            <person name="Cheng J.F."/>
            <person name="Chen F."/>
            <person name="Bruce D."/>
            <person name="Goodwin L."/>
            <person name="Pitluck S."/>
            <person name="Ivanova N."/>
            <person name="Mavromatis K."/>
            <person name="Mikhailova N."/>
            <person name="Pati A."/>
            <person name="Chen A."/>
            <person name="Palaniappan K."/>
            <person name="Land M."/>
            <person name="Hauser L."/>
            <person name="Chang Y.J."/>
            <person name="Jeffries C.D."/>
            <person name="Chain P."/>
            <person name="Saunders E."/>
            <person name="Detter J.C."/>
            <person name="Brettin T."/>
            <person name="Rohde M."/>
            <person name="Goker M."/>
            <person name="Bristow J."/>
            <person name="Eisen J.A."/>
            <person name="Markowitz V."/>
            <person name="Hugenholtz P."/>
            <person name="Kyrpides N.C."/>
            <person name="Klenk H.P."/>
            <person name="Lucas S."/>
        </authorList>
    </citation>
    <scope>NUCLEOTIDE SEQUENCE [LARGE SCALE GENOMIC DNA]</scope>
    <source>
        <strain evidence="3">ATCC 43595 / DSM 2588 / LMG 13176 / NBRC 15968 / NCIMB 11800 / UQM 2034</strain>
    </source>
</reference>
<dbReference type="RefSeq" id="WP_012788959.1">
    <property type="nucleotide sequence ID" value="NC_013132.1"/>
</dbReference>